<feature type="chain" id="PRO_5046629875" description="Sporulation protein" evidence="1">
    <location>
        <begin position="26"/>
        <end position="140"/>
    </location>
</feature>
<evidence type="ECO:0000256" key="1">
    <source>
        <dbReference type="SAM" id="SignalP"/>
    </source>
</evidence>
<dbReference type="EMBL" id="JAROCA020000001">
    <property type="protein sequence ID" value="MDY0404877.1"/>
    <property type="molecule type" value="Genomic_DNA"/>
</dbReference>
<feature type="signal peptide" evidence="1">
    <location>
        <begin position="1"/>
        <end position="25"/>
    </location>
</feature>
<proteinExistence type="predicted"/>
<gene>
    <name evidence="2" type="ORF">P5G51_005215</name>
</gene>
<organism evidence="2 3">
    <name type="scientific">Tigheibacillus jepli</name>
    <dbReference type="NCBI Taxonomy" id="3035914"/>
    <lineage>
        <taxon>Bacteria</taxon>
        <taxon>Bacillati</taxon>
        <taxon>Bacillota</taxon>
        <taxon>Bacilli</taxon>
        <taxon>Bacillales</taxon>
        <taxon>Bacillaceae</taxon>
        <taxon>Tigheibacillus</taxon>
    </lineage>
</organism>
<dbReference type="RefSeq" id="WP_306067193.1">
    <property type="nucleotide sequence ID" value="NZ_JAROCA020000001.1"/>
</dbReference>
<name>A0ABU5CG77_9BACI</name>
<dbReference type="Proteomes" id="UP001228376">
    <property type="component" value="Unassembled WGS sequence"/>
</dbReference>
<evidence type="ECO:0000313" key="3">
    <source>
        <dbReference type="Proteomes" id="UP001228376"/>
    </source>
</evidence>
<sequence>MHFGKKMIIGTAMMTLGFSGLVATAASDHRSSPHQLQEKVSQYTDSLDSQIDMGLDQTSSSMEKKNASLIHDIQKQIKHNASNSLKPYKKNIGDYKSKSISQIAQTKKELMEKVIFDTYKKEKEKEIEEKLEQVLKDILD</sequence>
<evidence type="ECO:0000313" key="2">
    <source>
        <dbReference type="EMBL" id="MDY0404877.1"/>
    </source>
</evidence>
<protein>
    <recommendedName>
        <fullName evidence="4">Sporulation protein</fullName>
    </recommendedName>
</protein>
<reference evidence="2 3" key="1">
    <citation type="submission" date="2023-10" db="EMBL/GenBank/DDBJ databases">
        <title>179-bfca-hs.</title>
        <authorList>
            <person name="Miliotis G."/>
            <person name="Sengupta P."/>
            <person name="Hameed A."/>
            <person name="Chuvochina M."/>
            <person name="Mcdonagh F."/>
            <person name="Simpson A.C."/>
            <person name="Singh N.K."/>
            <person name="Rekha P.D."/>
            <person name="Raman K."/>
            <person name="Hugenholtz P."/>
            <person name="Venkateswaran K."/>
        </authorList>
    </citation>
    <scope>NUCLEOTIDE SEQUENCE [LARGE SCALE GENOMIC DNA]</scope>
    <source>
        <strain evidence="2 3">179-BFC-A-HS</strain>
    </source>
</reference>
<evidence type="ECO:0008006" key="4">
    <source>
        <dbReference type="Google" id="ProtNLM"/>
    </source>
</evidence>
<comment type="caution">
    <text evidence="2">The sequence shown here is derived from an EMBL/GenBank/DDBJ whole genome shotgun (WGS) entry which is preliminary data.</text>
</comment>
<keyword evidence="1" id="KW-0732">Signal</keyword>
<accession>A0ABU5CG77</accession>
<keyword evidence="3" id="KW-1185">Reference proteome</keyword>